<proteinExistence type="predicted"/>
<dbReference type="Proteomes" id="UP000075473">
    <property type="component" value="Unassembled WGS sequence"/>
</dbReference>
<name>A0A149Q648_9PROT</name>
<dbReference type="GO" id="GO:0005829">
    <property type="term" value="C:cytosol"/>
    <property type="evidence" value="ECO:0007669"/>
    <property type="project" value="UniProtKB-ARBA"/>
</dbReference>
<evidence type="ECO:0000313" key="3">
    <source>
        <dbReference type="EMBL" id="KXU92770.1"/>
    </source>
</evidence>
<dbReference type="FunFam" id="3.20.20.100:FF:000004">
    <property type="entry name" value="Oxidoreductase, aldo/keto reductase"/>
    <property type="match status" value="1"/>
</dbReference>
<dbReference type="InterPro" id="IPR023210">
    <property type="entry name" value="NADP_OxRdtase_dom"/>
</dbReference>
<evidence type="ECO:0000259" key="2">
    <source>
        <dbReference type="Pfam" id="PF00248"/>
    </source>
</evidence>
<dbReference type="PATRIC" id="fig|178900.5.peg.1631"/>
<dbReference type="RefSeq" id="WP_062250351.1">
    <property type="nucleotide sequence ID" value="NZ_LHZA01000152.1"/>
</dbReference>
<dbReference type="InterPro" id="IPR050523">
    <property type="entry name" value="AKR_Detox_Biosynth"/>
</dbReference>
<protein>
    <submittedName>
        <fullName evidence="3">Alcohol dehydrogenase</fullName>
    </submittedName>
</protein>
<dbReference type="PANTHER" id="PTHR43364:SF6">
    <property type="entry name" value="OXIDOREDUCTASE-RELATED"/>
    <property type="match status" value="1"/>
</dbReference>
<dbReference type="CDD" id="cd19081">
    <property type="entry name" value="AKR_AKR9C1"/>
    <property type="match status" value="1"/>
</dbReference>
<evidence type="ECO:0000256" key="1">
    <source>
        <dbReference type="ARBA" id="ARBA00023002"/>
    </source>
</evidence>
<keyword evidence="1" id="KW-0560">Oxidoreductase</keyword>
<dbReference type="GO" id="GO:0016491">
    <property type="term" value="F:oxidoreductase activity"/>
    <property type="evidence" value="ECO:0007669"/>
    <property type="project" value="UniProtKB-KW"/>
</dbReference>
<sequence length="317" mass="34760">MDFRPLGTTGFQIAPIVFGGNVFGWTLDEKTSFSILDAFVDHGFNAIDTADVYSVWAPGNEGGESETIIGNWLKANPGKRDQVFIFTKVGWDLEKPGEKGLSERWIMEAAERSLKRLGVERIDLYFSHRADPETPYEETLGAFDKLLKAGKIRAIGASNLDASQLSSALDVAKTHNLPRYEVIQPEYNLYDRNSYDGALRDLCIKEKLGVVPYYSLASGFLSGKYRTQDDLSQSARGSGIGKYLNPRGLKILAALDAVAARHDAKQAEVALAWLIGREGVTAPIASATRREHIESFAKAVQLNLSAEDRAELDAASA</sequence>
<dbReference type="Pfam" id="PF00248">
    <property type="entry name" value="Aldo_ket_red"/>
    <property type="match status" value="1"/>
</dbReference>
<dbReference type="EMBL" id="LHZA01000152">
    <property type="protein sequence ID" value="KXU92770.1"/>
    <property type="molecule type" value="Genomic_DNA"/>
</dbReference>
<feature type="domain" description="NADP-dependent oxidoreductase" evidence="2">
    <location>
        <begin position="15"/>
        <end position="315"/>
    </location>
</feature>
<gene>
    <name evidence="3" type="ORF">AD928_10350</name>
</gene>
<dbReference type="SUPFAM" id="SSF51430">
    <property type="entry name" value="NAD(P)-linked oxidoreductase"/>
    <property type="match status" value="1"/>
</dbReference>
<accession>A0A149Q648</accession>
<evidence type="ECO:0000313" key="4">
    <source>
        <dbReference type="Proteomes" id="UP000075473"/>
    </source>
</evidence>
<dbReference type="AlphaFoldDB" id="A0A149Q648"/>
<organism evidence="3 4">
    <name type="scientific">Acetobacter cerevisiae</name>
    <dbReference type="NCBI Taxonomy" id="178900"/>
    <lineage>
        <taxon>Bacteria</taxon>
        <taxon>Pseudomonadati</taxon>
        <taxon>Pseudomonadota</taxon>
        <taxon>Alphaproteobacteria</taxon>
        <taxon>Acetobacterales</taxon>
        <taxon>Acetobacteraceae</taxon>
        <taxon>Acetobacter</taxon>
    </lineage>
</organism>
<dbReference type="PANTHER" id="PTHR43364">
    <property type="entry name" value="NADH-SPECIFIC METHYLGLYOXAL REDUCTASE-RELATED"/>
    <property type="match status" value="1"/>
</dbReference>
<dbReference type="InterPro" id="IPR036812">
    <property type="entry name" value="NAD(P)_OxRdtase_dom_sf"/>
</dbReference>
<dbReference type="Gene3D" id="3.20.20.100">
    <property type="entry name" value="NADP-dependent oxidoreductase domain"/>
    <property type="match status" value="1"/>
</dbReference>
<reference evidence="3 4" key="1">
    <citation type="submission" date="2015-06" db="EMBL/GenBank/DDBJ databases">
        <title>Improved classification and identification of acetic acid bacteria using matrix-assisted laser desorption/ionization time-of-flight mass spectrometry; Gluconobacter nephelii and Gluconobacter uchimurae are later heterotypic synonyms of Gluconobacter japonicus and Gluconobacter oxydans, respectively.</title>
        <authorList>
            <person name="Li L."/>
            <person name="Cleenwerck I."/>
            <person name="De Vuyst L."/>
            <person name="Vandamme P."/>
        </authorList>
    </citation>
    <scope>NUCLEOTIDE SEQUENCE [LARGE SCALE GENOMIC DNA]</scope>
    <source>
        <strain evidence="3 4">LMG 1625</strain>
    </source>
</reference>
<comment type="caution">
    <text evidence="3">The sequence shown here is derived from an EMBL/GenBank/DDBJ whole genome shotgun (WGS) entry which is preliminary data.</text>
</comment>